<dbReference type="PROSITE" id="PS51762">
    <property type="entry name" value="GH16_2"/>
    <property type="match status" value="1"/>
</dbReference>
<evidence type="ECO:0000313" key="3">
    <source>
        <dbReference type="EMBL" id="XBT96826.1"/>
    </source>
</evidence>
<gene>
    <name evidence="3" type="ORF">ABM479_31785</name>
</gene>
<geneLocation type="plasmid" evidence="3">
    <name>unnamed2</name>
</geneLocation>
<reference evidence="3" key="1">
    <citation type="submission" date="2024-06" db="EMBL/GenBank/DDBJ databases">
        <authorList>
            <person name="Li T."/>
            <person name="Gao R."/>
        </authorList>
    </citation>
    <scope>NUCLEOTIDE SEQUENCE</scope>
    <source>
        <strain evidence="3">ZPR3</strain>
        <plasmid evidence="3">unnamed2</plasmid>
    </source>
</reference>
<sequence>MSPQATTALCSCISATPKPFGGRSGRNTFYTAEIVPFMLTCMDQFSPISNVRCMSNRRVFLRASIAAALVSIMDIGIAHAGDTGDALDVSSMTLTFEDAFDNLSISAWGPGTRWISHTPWNGDFGGARFSDPSGDFPFAIQDGMLRITAARDSKGLWRSGLIASVDEHGNGFSQQYGYFEMRARLPDGPGVWPAFWLIGKDRSKATAEIDVIEYYGDKPGAYSSTVHVWHRDGRHDSAFSRVNVFSTASPADLHTYGVKIDSDFIRMYFDGNLVWKTKIPPEHRQPMYMLIDLGIVDGISKMAAADPSFMFVDYVRAYQFK</sequence>
<dbReference type="GO" id="GO:0004553">
    <property type="term" value="F:hydrolase activity, hydrolyzing O-glycosyl compounds"/>
    <property type="evidence" value="ECO:0007669"/>
    <property type="project" value="InterPro"/>
</dbReference>
<dbReference type="PANTHER" id="PTHR10963">
    <property type="entry name" value="GLYCOSYL HYDROLASE-RELATED"/>
    <property type="match status" value="1"/>
</dbReference>
<proteinExistence type="inferred from homology"/>
<dbReference type="CDD" id="cd08023">
    <property type="entry name" value="GH16_laminarinase_like"/>
    <property type="match status" value="1"/>
</dbReference>
<comment type="similarity">
    <text evidence="1">Belongs to the glycosyl hydrolase 16 family.</text>
</comment>
<dbReference type="RefSeq" id="WP_349961656.1">
    <property type="nucleotide sequence ID" value="NZ_CP157962.1"/>
</dbReference>
<protein>
    <submittedName>
        <fullName evidence="3">Glycoside hydrolase family 16 protein</fullName>
    </submittedName>
</protein>
<dbReference type="Pfam" id="PF00722">
    <property type="entry name" value="Glyco_hydro_16"/>
    <property type="match status" value="1"/>
</dbReference>
<feature type="domain" description="GH16" evidence="2">
    <location>
        <begin position="87"/>
        <end position="321"/>
    </location>
</feature>
<name>A0AAU7S321_9HYPH</name>
<dbReference type="PANTHER" id="PTHR10963:SF55">
    <property type="entry name" value="GLYCOSIDE HYDROLASE FAMILY 16 PROTEIN"/>
    <property type="match status" value="1"/>
</dbReference>
<dbReference type="InterPro" id="IPR000757">
    <property type="entry name" value="Beta-glucanase-like"/>
</dbReference>
<accession>A0AAU7S321</accession>
<dbReference type="SUPFAM" id="SSF49899">
    <property type="entry name" value="Concanavalin A-like lectins/glucanases"/>
    <property type="match status" value="1"/>
</dbReference>
<keyword evidence="3" id="KW-0378">Hydrolase</keyword>
<dbReference type="Gene3D" id="2.60.120.200">
    <property type="match status" value="1"/>
</dbReference>
<dbReference type="AlphaFoldDB" id="A0AAU7S321"/>
<dbReference type="EMBL" id="CP157962">
    <property type="protein sequence ID" value="XBT96826.1"/>
    <property type="molecule type" value="Genomic_DNA"/>
</dbReference>
<dbReference type="InterPro" id="IPR050546">
    <property type="entry name" value="Glycosyl_Hydrlase_16"/>
</dbReference>
<dbReference type="InterPro" id="IPR013320">
    <property type="entry name" value="ConA-like_dom_sf"/>
</dbReference>
<evidence type="ECO:0000259" key="2">
    <source>
        <dbReference type="PROSITE" id="PS51762"/>
    </source>
</evidence>
<organism evidence="3">
    <name type="scientific">Rhizobium sp. ZPR3</name>
    <dbReference type="NCBI Taxonomy" id="3158967"/>
    <lineage>
        <taxon>Bacteria</taxon>
        <taxon>Pseudomonadati</taxon>
        <taxon>Pseudomonadota</taxon>
        <taxon>Alphaproteobacteria</taxon>
        <taxon>Hyphomicrobiales</taxon>
        <taxon>Rhizobiaceae</taxon>
        <taxon>Rhizobium/Agrobacterium group</taxon>
        <taxon>Rhizobium</taxon>
    </lineage>
</organism>
<keyword evidence="3" id="KW-0614">Plasmid</keyword>
<evidence type="ECO:0000256" key="1">
    <source>
        <dbReference type="ARBA" id="ARBA00006865"/>
    </source>
</evidence>
<dbReference type="GO" id="GO:0005975">
    <property type="term" value="P:carbohydrate metabolic process"/>
    <property type="evidence" value="ECO:0007669"/>
    <property type="project" value="InterPro"/>
</dbReference>